<dbReference type="AlphaFoldDB" id="A0A0C2XQU1"/>
<dbReference type="InParanoid" id="A0A0C2XQU1"/>
<evidence type="ECO:0000313" key="2">
    <source>
        <dbReference type="Proteomes" id="UP000054549"/>
    </source>
</evidence>
<evidence type="ECO:0000313" key="1">
    <source>
        <dbReference type="EMBL" id="KIL71563.1"/>
    </source>
</evidence>
<proteinExistence type="predicted"/>
<dbReference type="Proteomes" id="UP000054549">
    <property type="component" value="Unassembled WGS sequence"/>
</dbReference>
<dbReference type="STRING" id="946122.A0A0C2XQU1"/>
<dbReference type="HOGENOM" id="CLU_2518504_0_0_1"/>
<keyword evidence="2" id="KW-1185">Reference proteome</keyword>
<protein>
    <submittedName>
        <fullName evidence="1">Uncharacterized protein</fullName>
    </submittedName>
</protein>
<gene>
    <name evidence="1" type="ORF">M378DRAFT_48293</name>
</gene>
<organism evidence="1 2">
    <name type="scientific">Amanita muscaria (strain Koide BX008)</name>
    <dbReference type="NCBI Taxonomy" id="946122"/>
    <lineage>
        <taxon>Eukaryota</taxon>
        <taxon>Fungi</taxon>
        <taxon>Dikarya</taxon>
        <taxon>Basidiomycota</taxon>
        <taxon>Agaricomycotina</taxon>
        <taxon>Agaricomycetes</taxon>
        <taxon>Agaricomycetidae</taxon>
        <taxon>Agaricales</taxon>
        <taxon>Pluteineae</taxon>
        <taxon>Amanitaceae</taxon>
        <taxon>Amanita</taxon>
    </lineage>
</organism>
<sequence length="85" mass="9648">MADADLENLEYLSLVAKITQETNNHISLLNKEVAEYLIHLHEQSKGDLTVFKDALSTLDADLPASLIESVDRLILSMHPKYKKQR</sequence>
<dbReference type="OrthoDB" id="10253254at2759"/>
<accession>A0A0C2XQU1</accession>
<feature type="non-terminal residue" evidence="1">
    <location>
        <position position="85"/>
    </location>
</feature>
<name>A0A0C2XQU1_AMAMK</name>
<reference evidence="1 2" key="1">
    <citation type="submission" date="2014-04" db="EMBL/GenBank/DDBJ databases">
        <title>Evolutionary Origins and Diversification of the Mycorrhizal Mutualists.</title>
        <authorList>
            <consortium name="DOE Joint Genome Institute"/>
            <consortium name="Mycorrhizal Genomics Consortium"/>
            <person name="Kohler A."/>
            <person name="Kuo A."/>
            <person name="Nagy L.G."/>
            <person name="Floudas D."/>
            <person name="Copeland A."/>
            <person name="Barry K.W."/>
            <person name="Cichocki N."/>
            <person name="Veneault-Fourrey C."/>
            <person name="LaButti K."/>
            <person name="Lindquist E.A."/>
            <person name="Lipzen A."/>
            <person name="Lundell T."/>
            <person name="Morin E."/>
            <person name="Murat C."/>
            <person name="Riley R."/>
            <person name="Ohm R."/>
            <person name="Sun H."/>
            <person name="Tunlid A."/>
            <person name="Henrissat B."/>
            <person name="Grigoriev I.V."/>
            <person name="Hibbett D.S."/>
            <person name="Martin F."/>
        </authorList>
    </citation>
    <scope>NUCLEOTIDE SEQUENCE [LARGE SCALE GENOMIC DNA]</scope>
    <source>
        <strain evidence="1 2">Koide BX008</strain>
    </source>
</reference>
<dbReference type="EMBL" id="KN818222">
    <property type="protein sequence ID" value="KIL71563.1"/>
    <property type="molecule type" value="Genomic_DNA"/>
</dbReference>